<dbReference type="EMBL" id="CAXHTB010000009">
    <property type="protein sequence ID" value="CAL0311732.1"/>
    <property type="molecule type" value="Genomic_DNA"/>
</dbReference>
<evidence type="ECO:0000256" key="2">
    <source>
        <dbReference type="PROSITE-ProRule" id="PRU00663"/>
    </source>
</evidence>
<accession>A0AAV1WR48</accession>
<dbReference type="FunFam" id="1.20.58.2010:FF:000003">
    <property type="entry name" value="Rop guanine nucleotide exchange factor 14"/>
    <property type="match status" value="1"/>
</dbReference>
<name>A0AAV1WR48_LUPLU</name>
<dbReference type="InterPro" id="IPR005512">
    <property type="entry name" value="PRONE_dom"/>
</dbReference>
<dbReference type="Pfam" id="PF03759">
    <property type="entry name" value="PRONE"/>
    <property type="match status" value="1"/>
</dbReference>
<reference evidence="4 5" key="1">
    <citation type="submission" date="2024-03" db="EMBL/GenBank/DDBJ databases">
        <authorList>
            <person name="Martinez-Hernandez J."/>
        </authorList>
    </citation>
    <scope>NUCLEOTIDE SEQUENCE [LARGE SCALE GENOMIC DNA]</scope>
</reference>
<evidence type="ECO:0000259" key="3">
    <source>
        <dbReference type="PROSITE" id="PS51334"/>
    </source>
</evidence>
<protein>
    <recommendedName>
        <fullName evidence="3">PRONE domain-containing protein</fullName>
    </recommendedName>
</protein>
<evidence type="ECO:0000313" key="4">
    <source>
        <dbReference type="EMBL" id="CAL0311732.1"/>
    </source>
</evidence>
<keyword evidence="5" id="KW-1185">Reference proteome</keyword>
<organism evidence="4 5">
    <name type="scientific">Lupinus luteus</name>
    <name type="common">European yellow lupine</name>
    <dbReference type="NCBI Taxonomy" id="3873"/>
    <lineage>
        <taxon>Eukaryota</taxon>
        <taxon>Viridiplantae</taxon>
        <taxon>Streptophyta</taxon>
        <taxon>Embryophyta</taxon>
        <taxon>Tracheophyta</taxon>
        <taxon>Spermatophyta</taxon>
        <taxon>Magnoliopsida</taxon>
        <taxon>eudicotyledons</taxon>
        <taxon>Gunneridae</taxon>
        <taxon>Pentapetalae</taxon>
        <taxon>rosids</taxon>
        <taxon>fabids</taxon>
        <taxon>Fabales</taxon>
        <taxon>Fabaceae</taxon>
        <taxon>Papilionoideae</taxon>
        <taxon>50 kb inversion clade</taxon>
        <taxon>genistoids sensu lato</taxon>
        <taxon>core genistoids</taxon>
        <taxon>Genisteae</taxon>
        <taxon>Lupinus</taxon>
    </lineage>
</organism>
<keyword evidence="1 2" id="KW-0344">Guanine-nucleotide releasing factor</keyword>
<dbReference type="PROSITE" id="PS51334">
    <property type="entry name" value="PRONE"/>
    <property type="match status" value="1"/>
</dbReference>
<proteinExistence type="predicted"/>
<dbReference type="PANTHER" id="PTHR33101:SF2">
    <property type="entry name" value="ROP GUANINE NUCLEOTIDE EXCHANGE FACTOR 14"/>
    <property type="match status" value="1"/>
</dbReference>
<dbReference type="FunFam" id="1.20.58.2010:FF:000001">
    <property type="entry name" value="Rop guanine nucleotide exchange factor 14"/>
    <property type="match status" value="1"/>
</dbReference>
<dbReference type="GO" id="GO:0005085">
    <property type="term" value="F:guanyl-nucleotide exchange factor activity"/>
    <property type="evidence" value="ECO:0007669"/>
    <property type="project" value="UniProtKB-UniRule"/>
</dbReference>
<dbReference type="PANTHER" id="PTHR33101">
    <property type="entry name" value="ROP GUANINE NUCLEOTIDE EXCHANGE FACTOR 1"/>
    <property type="match status" value="1"/>
</dbReference>
<comment type="caution">
    <text evidence="4">The sequence shown here is derived from an EMBL/GenBank/DDBJ whole genome shotgun (WGS) entry which is preliminary data.</text>
</comment>
<dbReference type="Gene3D" id="1.20.58.2010">
    <property type="entry name" value="PRONE domain, subdomain 1"/>
    <property type="match status" value="2"/>
</dbReference>
<gene>
    <name evidence="4" type="ORF">LLUT_LOCUS12792</name>
</gene>
<sequence>MGKTHKGMLTMRKRLVCCNKQRKVSIDLDQQQRIVTYNGLESCIINNQSYEDESRTSRGDECITDSFDDDYSTCSSSKDAFGSFSSKCLTMKTDEQGLEEWELSVSPQHFYAKEKPSRAVQHSDVEAMKEKFAKLLLGDDVTGGTKSLSTAFTLSNAISNLAVNVFGELWKLEPLSEERKSKWQREMGWLLSPTNYMVELVPAKQSDTNGGMFEIMTPKARADIHMNLPALQKLDSMLIEALDSMVKPEFWYAEGGSRAEGRSTTSACSSKRWWLPSPQVPRTGLSDTERKRLLHHGRVVSQVFKAAKSINENVLLEMPVPAKIKDALEKSGKANLGHELHKILTTESSYGEDMLKSLNLISEHSALEIINRLEAAIFYWKERISEQFNGKSPVRASWSFIKDPMSEVDKMELLMERAETLLQLLKTRYLNLPQTFLDATKVQYGKDIGHSILEAYSRVLGNLAFSILSRIEDIMQEDSLSNPNSPLVTSCSPGINLSETCVIGSHIRHSLLDKMNMADGKYYGSSSAASSDIELSSIGAKTSSVISTPSRSRVWCIGREACMSLSPQNSP</sequence>
<evidence type="ECO:0000256" key="1">
    <source>
        <dbReference type="ARBA" id="ARBA00022658"/>
    </source>
</evidence>
<dbReference type="AlphaFoldDB" id="A0AAV1WR48"/>
<dbReference type="Proteomes" id="UP001497480">
    <property type="component" value="Unassembled WGS sequence"/>
</dbReference>
<dbReference type="InterPro" id="IPR038937">
    <property type="entry name" value="RopGEF"/>
</dbReference>
<feature type="domain" description="PRONE" evidence="3">
    <location>
        <begin position="115"/>
        <end position="488"/>
    </location>
</feature>
<evidence type="ECO:0000313" key="5">
    <source>
        <dbReference type="Proteomes" id="UP001497480"/>
    </source>
</evidence>